<proteinExistence type="predicted"/>
<evidence type="ECO:0000313" key="2">
    <source>
        <dbReference type="EMBL" id="KAG5632406.1"/>
    </source>
</evidence>
<name>A0A9J6B6S2_SOLCO</name>
<comment type="caution">
    <text evidence="2">The sequence shown here is derived from an EMBL/GenBank/DDBJ whole genome shotgun (WGS) entry which is preliminary data.</text>
</comment>
<dbReference type="InterPro" id="IPR057202">
    <property type="entry name" value="DUF7880"/>
</dbReference>
<dbReference type="PANTHER" id="PTHR36014">
    <property type="entry name" value="OS03G0176600 PROTEIN"/>
    <property type="match status" value="1"/>
</dbReference>
<gene>
    <name evidence="2" type="ORF">H5410_004123</name>
</gene>
<protein>
    <recommendedName>
        <fullName evidence="1">DUF7880 domain-containing protein</fullName>
    </recommendedName>
</protein>
<keyword evidence="3" id="KW-1185">Reference proteome</keyword>
<feature type="domain" description="DUF7880" evidence="1">
    <location>
        <begin position="78"/>
        <end position="134"/>
    </location>
</feature>
<dbReference type="OrthoDB" id="512787at2759"/>
<dbReference type="EMBL" id="JACXVP010000001">
    <property type="protein sequence ID" value="KAG5632406.1"/>
    <property type="molecule type" value="Genomic_DNA"/>
</dbReference>
<organism evidence="2 3">
    <name type="scientific">Solanum commersonii</name>
    <name type="common">Commerson's wild potato</name>
    <name type="synonym">Commerson's nightshade</name>
    <dbReference type="NCBI Taxonomy" id="4109"/>
    <lineage>
        <taxon>Eukaryota</taxon>
        <taxon>Viridiplantae</taxon>
        <taxon>Streptophyta</taxon>
        <taxon>Embryophyta</taxon>
        <taxon>Tracheophyta</taxon>
        <taxon>Spermatophyta</taxon>
        <taxon>Magnoliopsida</taxon>
        <taxon>eudicotyledons</taxon>
        <taxon>Gunneridae</taxon>
        <taxon>Pentapetalae</taxon>
        <taxon>asterids</taxon>
        <taxon>lamiids</taxon>
        <taxon>Solanales</taxon>
        <taxon>Solanaceae</taxon>
        <taxon>Solanoideae</taxon>
        <taxon>Solaneae</taxon>
        <taxon>Solanum</taxon>
    </lineage>
</organism>
<dbReference type="Pfam" id="PF25306">
    <property type="entry name" value="DUF7880"/>
    <property type="match status" value="1"/>
</dbReference>
<evidence type="ECO:0000259" key="1">
    <source>
        <dbReference type="Pfam" id="PF25306"/>
    </source>
</evidence>
<dbReference type="AlphaFoldDB" id="A0A9J6B6S2"/>
<accession>A0A9J6B6S2</accession>
<dbReference type="Proteomes" id="UP000824120">
    <property type="component" value="Chromosome 1"/>
</dbReference>
<dbReference type="PANTHER" id="PTHR36014:SF1">
    <property type="entry name" value="OS03G0176700 PROTEIN"/>
    <property type="match status" value="1"/>
</dbReference>
<sequence length="134" mass="14317">MCFGLVSSFCVNIRAVTQYGDNGGNGTSIYSMKAQIVTPLNALGSNLKILYSSIVQTIHEPGSCVAIKVGMVNHLSVMLDQCPSALEELESLLLHTLIEDSGASIYSMKAHIVTPLNALNTFLKISPADVFKKG</sequence>
<reference evidence="2 3" key="1">
    <citation type="submission" date="2020-09" db="EMBL/GenBank/DDBJ databases">
        <title>De no assembly of potato wild relative species, Solanum commersonii.</title>
        <authorList>
            <person name="Cho K."/>
        </authorList>
    </citation>
    <scope>NUCLEOTIDE SEQUENCE [LARGE SCALE GENOMIC DNA]</scope>
    <source>
        <strain evidence="2">LZ3.2</strain>
        <tissue evidence="2">Leaf</tissue>
    </source>
</reference>
<evidence type="ECO:0000313" key="3">
    <source>
        <dbReference type="Proteomes" id="UP000824120"/>
    </source>
</evidence>